<evidence type="ECO:0000313" key="8">
    <source>
        <dbReference type="Proteomes" id="UP000835052"/>
    </source>
</evidence>
<keyword evidence="3 5" id="KW-1133">Transmembrane helix</keyword>
<evidence type="ECO:0000259" key="6">
    <source>
        <dbReference type="PROSITE" id="PS50262"/>
    </source>
</evidence>
<comment type="caution">
    <text evidence="7">The sequence shown here is derived from an EMBL/GenBank/DDBJ whole genome shotgun (WGS) entry which is preliminary data.</text>
</comment>
<feature type="domain" description="G-protein coupled receptors family 1 profile" evidence="6">
    <location>
        <begin position="42"/>
        <end position="316"/>
    </location>
</feature>
<evidence type="ECO:0000256" key="2">
    <source>
        <dbReference type="ARBA" id="ARBA00022692"/>
    </source>
</evidence>
<name>A0A8S1GV31_9PELO</name>
<feature type="transmembrane region" description="Helical" evidence="5">
    <location>
        <begin position="248"/>
        <end position="273"/>
    </location>
</feature>
<organism evidence="7 8">
    <name type="scientific">Caenorhabditis auriculariae</name>
    <dbReference type="NCBI Taxonomy" id="2777116"/>
    <lineage>
        <taxon>Eukaryota</taxon>
        <taxon>Metazoa</taxon>
        <taxon>Ecdysozoa</taxon>
        <taxon>Nematoda</taxon>
        <taxon>Chromadorea</taxon>
        <taxon>Rhabditida</taxon>
        <taxon>Rhabditina</taxon>
        <taxon>Rhabditomorpha</taxon>
        <taxon>Rhabditoidea</taxon>
        <taxon>Rhabditidae</taxon>
        <taxon>Peloderinae</taxon>
        <taxon>Caenorhabditis</taxon>
    </lineage>
</organism>
<accession>A0A8S1GV31</accession>
<keyword evidence="8" id="KW-1185">Reference proteome</keyword>
<proteinExistence type="predicted"/>
<dbReference type="Proteomes" id="UP000835052">
    <property type="component" value="Unassembled WGS sequence"/>
</dbReference>
<evidence type="ECO:0000256" key="1">
    <source>
        <dbReference type="ARBA" id="ARBA00004370"/>
    </source>
</evidence>
<dbReference type="PANTHER" id="PTHR46709:SF9">
    <property type="entry name" value="G-PROTEIN COUPLED RECEPTORS FAMILY 1 PROFILE DOMAIN-CONTAINING PROTEIN"/>
    <property type="match status" value="1"/>
</dbReference>
<comment type="subcellular location">
    <subcellularLocation>
        <location evidence="1">Membrane</location>
    </subcellularLocation>
</comment>
<dbReference type="PROSITE" id="PS50262">
    <property type="entry name" value="G_PROTEIN_RECEP_F1_2"/>
    <property type="match status" value="1"/>
</dbReference>
<dbReference type="InterPro" id="IPR017452">
    <property type="entry name" value="GPCR_Rhodpsn_7TM"/>
</dbReference>
<dbReference type="PRINTS" id="PR00237">
    <property type="entry name" value="GPCRRHODOPSN"/>
</dbReference>
<reference evidence="7" key="1">
    <citation type="submission" date="2020-10" db="EMBL/GenBank/DDBJ databases">
        <authorList>
            <person name="Kikuchi T."/>
        </authorList>
    </citation>
    <scope>NUCLEOTIDE SEQUENCE</scope>
    <source>
        <strain evidence="7">NKZ352</strain>
    </source>
</reference>
<keyword evidence="4 5" id="KW-0472">Membrane</keyword>
<feature type="transmembrane region" description="Helical" evidence="5">
    <location>
        <begin position="181"/>
        <end position="206"/>
    </location>
</feature>
<evidence type="ECO:0000256" key="4">
    <source>
        <dbReference type="ARBA" id="ARBA00023136"/>
    </source>
</evidence>
<dbReference type="SUPFAM" id="SSF81321">
    <property type="entry name" value="Family A G protein-coupled receptor-like"/>
    <property type="match status" value="1"/>
</dbReference>
<dbReference type="Gene3D" id="1.20.1070.10">
    <property type="entry name" value="Rhodopsin 7-helix transmembrane proteins"/>
    <property type="match status" value="1"/>
</dbReference>
<dbReference type="GO" id="GO:0016020">
    <property type="term" value="C:membrane"/>
    <property type="evidence" value="ECO:0007669"/>
    <property type="project" value="UniProtKB-SubCell"/>
</dbReference>
<evidence type="ECO:0000256" key="5">
    <source>
        <dbReference type="SAM" id="Phobius"/>
    </source>
</evidence>
<dbReference type="OrthoDB" id="5785725at2759"/>
<evidence type="ECO:0000256" key="3">
    <source>
        <dbReference type="ARBA" id="ARBA00022989"/>
    </source>
</evidence>
<feature type="transmembrane region" description="Helical" evidence="5">
    <location>
        <begin position="63"/>
        <end position="83"/>
    </location>
</feature>
<protein>
    <recommendedName>
        <fullName evidence="6">G-protein coupled receptors family 1 profile domain-containing protein</fullName>
    </recommendedName>
</protein>
<evidence type="ECO:0000313" key="7">
    <source>
        <dbReference type="EMBL" id="CAD6186543.1"/>
    </source>
</evidence>
<dbReference type="PANTHER" id="PTHR46709">
    <property type="entry name" value="PROTEIN CBG23488-RELATED"/>
    <property type="match status" value="1"/>
</dbReference>
<feature type="transmembrane region" description="Helical" evidence="5">
    <location>
        <begin position="140"/>
        <end position="161"/>
    </location>
</feature>
<feature type="transmembrane region" description="Helical" evidence="5">
    <location>
        <begin position="293"/>
        <end position="315"/>
    </location>
</feature>
<feature type="transmembrane region" description="Helical" evidence="5">
    <location>
        <begin position="25"/>
        <end position="51"/>
    </location>
</feature>
<dbReference type="EMBL" id="CAJGYM010000004">
    <property type="protein sequence ID" value="CAD6186543.1"/>
    <property type="molecule type" value="Genomic_DNA"/>
</dbReference>
<dbReference type="AlphaFoldDB" id="A0A8S1GV31"/>
<feature type="transmembrane region" description="Helical" evidence="5">
    <location>
        <begin position="103"/>
        <end position="128"/>
    </location>
</feature>
<dbReference type="GO" id="GO:0004930">
    <property type="term" value="F:G protein-coupled receptor activity"/>
    <property type="evidence" value="ECO:0007669"/>
    <property type="project" value="InterPro"/>
</dbReference>
<gene>
    <name evidence="7" type="ORF">CAUJ_LOCUS2462</name>
</gene>
<sequence length="369" mass="42358">MAETPSPTTEAAECSRNETYDFSRYALIVYLGTPIAVAGVICNWILFVKTFPEDKVQKKTPALYLLLLAVLDLSIDLLYIPFFTVDALAIYNELEFLYHVWHYYAMFLFGLSRMVQFASTYLIVCATIERFIVVAEIKSLQFLITVNGRYATIFLTILFHYMSYDYIPLLSAWDQFQLFNFYAMTVLHTFVPFILLLVLNISIVCVTKRKLSGIGWAVTTFIDMPKVSELIRKESVSSNKRRRDELRYATWTMVSIATTYLCCSSLSLFVSVLENVWPDNALLFTEEGSSTRFYTLATDAVSILVAVNSLLRIFVYMLCSPNFRKQLQEEYPCLKALACHCEKAKSIEKEEKFVIGYQNLIMGARADML</sequence>
<dbReference type="InterPro" id="IPR000276">
    <property type="entry name" value="GPCR_Rhodpsn"/>
</dbReference>
<keyword evidence="2 5" id="KW-0812">Transmembrane</keyword>